<dbReference type="CDD" id="cd11368">
    <property type="entry name" value="RNase_PH_RRP45"/>
    <property type="match status" value="1"/>
</dbReference>
<dbReference type="VEuPathDB" id="TriTrypDB:TEOVI_000554400"/>
<evidence type="ECO:0000256" key="4">
    <source>
        <dbReference type="ARBA" id="ARBA00022490"/>
    </source>
</evidence>
<dbReference type="InterPro" id="IPR033100">
    <property type="entry name" value="Rrp45"/>
</dbReference>
<name>A0A1G4I5F4_TRYEQ</name>
<dbReference type="GO" id="GO:0000467">
    <property type="term" value="P:exonucleolytic trimming to generate mature 3'-end of 5.8S rRNA from tricistronic rRNA transcript (SSU-rRNA, 5.8S rRNA, LSU-rRNA)"/>
    <property type="evidence" value="ECO:0007669"/>
    <property type="project" value="TreeGrafter"/>
</dbReference>
<dbReference type="InterPro" id="IPR020568">
    <property type="entry name" value="Ribosomal_Su5_D2-typ_SF"/>
</dbReference>
<dbReference type="GO" id="GO:0000176">
    <property type="term" value="C:nuclear exosome (RNase complex)"/>
    <property type="evidence" value="ECO:0007669"/>
    <property type="project" value="TreeGrafter"/>
</dbReference>
<comment type="subcellular location">
    <subcellularLocation>
        <location evidence="2">Cytoplasm</location>
    </subcellularLocation>
    <subcellularLocation>
        <location evidence="1">Nucleus</location>
    </subcellularLocation>
</comment>
<dbReference type="GO" id="GO:0034473">
    <property type="term" value="P:U1 snRNA 3'-end processing"/>
    <property type="evidence" value="ECO:0007669"/>
    <property type="project" value="TreeGrafter"/>
</dbReference>
<evidence type="ECO:0000313" key="11">
    <source>
        <dbReference type="Proteomes" id="UP000195570"/>
    </source>
</evidence>
<dbReference type="GO" id="GO:0034476">
    <property type="term" value="P:U5 snRNA 3'-end processing"/>
    <property type="evidence" value="ECO:0007669"/>
    <property type="project" value="TreeGrafter"/>
</dbReference>
<dbReference type="InterPro" id="IPR001247">
    <property type="entry name" value="ExoRNase_PH_dom1"/>
</dbReference>
<evidence type="ECO:0000256" key="5">
    <source>
        <dbReference type="ARBA" id="ARBA00022884"/>
    </source>
</evidence>
<dbReference type="Gene3D" id="3.30.230.70">
    <property type="entry name" value="GHMP Kinase, N-terminal domain"/>
    <property type="match status" value="1"/>
</dbReference>
<gene>
    <name evidence="10" type="ORF">TEOVI_000554400</name>
</gene>
<dbReference type="GO" id="GO:0071035">
    <property type="term" value="P:nuclear polyadenylation-dependent rRNA catabolic process"/>
    <property type="evidence" value="ECO:0007669"/>
    <property type="project" value="TreeGrafter"/>
</dbReference>
<dbReference type="SUPFAM" id="SSF54211">
    <property type="entry name" value="Ribosomal protein S5 domain 2-like"/>
    <property type="match status" value="1"/>
</dbReference>
<reference evidence="10" key="1">
    <citation type="submission" date="2016-09" db="EMBL/GenBank/DDBJ databases">
        <authorList>
            <person name="Hebert L."/>
            <person name="Moumen B."/>
        </authorList>
    </citation>
    <scope>NUCLEOTIDE SEQUENCE [LARGE SCALE GENOMIC DNA]</scope>
    <source>
        <strain evidence="10">OVI</strain>
    </source>
</reference>
<dbReference type="RefSeq" id="XP_067078368.1">
    <property type="nucleotide sequence ID" value="XM_067222267.1"/>
</dbReference>
<sequence length="363" mass="38809">MQYQRAALVIASPALTQREVEFTKSAWLAGLRPDQRTAQQMREVSVEFPLLSRDVVVVRCGGSVVTAAIATALVEPTPQRPKHGLLHFSVRRLHTERDSPAADGSTQKNLVAFLERLVRTGGVIDTAGLCVLPGQKVWSLTVDVTIMNDEGNCNDAAVWAVIALLMHHRRPELTVRGSSVIVHPPHEREPVPLSVQHTPLPFTFAITMAPTEREKALNHQRALSATGSSSGPQPSSGVGNSIDTASAFAIDGTSPQPLGVVVDPTTAESLAAASSIVVAINAEGQVCTVVKAEGCSIHLKDLNACIEAAGTLAPRVLDLIKVAMEAHDERRKTAMKGQFAWAQKRSGVGKVEQACVKKIKTET</sequence>
<dbReference type="GeneID" id="92379484"/>
<keyword evidence="5" id="KW-0694">RNA-binding</keyword>
<dbReference type="FunFam" id="3.30.230.70:FF:000060">
    <property type="entry name" value="Ribosomal RNA processing protein 45"/>
    <property type="match status" value="1"/>
</dbReference>
<keyword evidence="10" id="KW-0378">Hydrolase</keyword>
<feature type="domain" description="Exoribonuclease phosphorolytic" evidence="8">
    <location>
        <begin position="41"/>
        <end position="171"/>
    </location>
</feature>
<evidence type="ECO:0000256" key="6">
    <source>
        <dbReference type="ARBA" id="ARBA00023242"/>
    </source>
</evidence>
<evidence type="ECO:0000259" key="8">
    <source>
        <dbReference type="Pfam" id="PF01138"/>
    </source>
</evidence>
<dbReference type="GO" id="GO:0016075">
    <property type="term" value="P:rRNA catabolic process"/>
    <property type="evidence" value="ECO:0007669"/>
    <property type="project" value="TreeGrafter"/>
</dbReference>
<keyword evidence="11" id="KW-1185">Reference proteome</keyword>
<dbReference type="PANTHER" id="PTHR11097">
    <property type="entry name" value="EXOSOME COMPLEX EXONUCLEASE RIBOSOMAL RNA PROCESSING PROTEIN"/>
    <property type="match status" value="1"/>
</dbReference>
<dbReference type="InterPro" id="IPR015847">
    <property type="entry name" value="ExoRNase_PH_dom2"/>
</dbReference>
<dbReference type="GO" id="GO:0071038">
    <property type="term" value="P:TRAMP-dependent tRNA surveillance pathway"/>
    <property type="evidence" value="ECO:0007669"/>
    <property type="project" value="TreeGrafter"/>
</dbReference>
<dbReference type="GO" id="GO:0035925">
    <property type="term" value="F:mRNA 3'-UTR AU-rich region binding"/>
    <property type="evidence" value="ECO:0007669"/>
    <property type="project" value="TreeGrafter"/>
</dbReference>
<evidence type="ECO:0000313" key="10">
    <source>
        <dbReference type="EMBL" id="SCU66999.1"/>
    </source>
</evidence>
<evidence type="ECO:0000256" key="2">
    <source>
        <dbReference type="ARBA" id="ARBA00004496"/>
    </source>
</evidence>
<dbReference type="InterPro" id="IPR027408">
    <property type="entry name" value="PNPase/RNase_PH_dom_sf"/>
</dbReference>
<dbReference type="SUPFAM" id="SSF55666">
    <property type="entry name" value="Ribonuclease PH domain 2-like"/>
    <property type="match status" value="1"/>
</dbReference>
<dbReference type="GO" id="GO:0071028">
    <property type="term" value="P:nuclear mRNA surveillance"/>
    <property type="evidence" value="ECO:0007669"/>
    <property type="project" value="TreeGrafter"/>
</dbReference>
<organism evidence="10 11">
    <name type="scientific">Trypanosoma equiperdum</name>
    <dbReference type="NCBI Taxonomy" id="5694"/>
    <lineage>
        <taxon>Eukaryota</taxon>
        <taxon>Discoba</taxon>
        <taxon>Euglenozoa</taxon>
        <taxon>Kinetoplastea</taxon>
        <taxon>Metakinetoplastina</taxon>
        <taxon>Trypanosomatida</taxon>
        <taxon>Trypanosomatidae</taxon>
        <taxon>Trypanosoma</taxon>
    </lineage>
</organism>
<feature type="domain" description="Exoribonuclease phosphorolytic" evidence="9">
    <location>
        <begin position="260"/>
        <end position="309"/>
    </location>
</feature>
<dbReference type="AlphaFoldDB" id="A0A1G4I5F4"/>
<dbReference type="Pfam" id="PF03725">
    <property type="entry name" value="RNase_PH_C"/>
    <property type="match status" value="1"/>
</dbReference>
<feature type="region of interest" description="Disordered" evidence="7">
    <location>
        <begin position="215"/>
        <end position="242"/>
    </location>
</feature>
<accession>A0A1G4I5F4</accession>
<evidence type="ECO:0000256" key="1">
    <source>
        <dbReference type="ARBA" id="ARBA00004123"/>
    </source>
</evidence>
<evidence type="ECO:0000259" key="9">
    <source>
        <dbReference type="Pfam" id="PF03725"/>
    </source>
</evidence>
<dbReference type="InterPro" id="IPR036345">
    <property type="entry name" value="ExoRNase_PH_dom2_sf"/>
</dbReference>
<dbReference type="PANTHER" id="PTHR11097:SF14">
    <property type="entry name" value="EXOSOME COMPLEX COMPONENT RRP45"/>
    <property type="match status" value="1"/>
</dbReference>
<dbReference type="Proteomes" id="UP000195570">
    <property type="component" value="Unassembled WGS sequence"/>
</dbReference>
<dbReference type="Pfam" id="PF01138">
    <property type="entry name" value="RNase_PH"/>
    <property type="match status" value="1"/>
</dbReference>
<evidence type="ECO:0000256" key="3">
    <source>
        <dbReference type="ARBA" id="ARBA00006678"/>
    </source>
</evidence>
<keyword evidence="6" id="KW-0539">Nucleus</keyword>
<keyword evidence="4" id="KW-0963">Cytoplasm</keyword>
<comment type="caution">
    <text evidence="10">The sequence shown here is derived from an EMBL/GenBank/DDBJ whole genome shotgun (WGS) entry which is preliminary data.</text>
</comment>
<dbReference type="EC" id="3.1.13.-" evidence="10"/>
<dbReference type="GO" id="GO:0000177">
    <property type="term" value="C:cytoplasmic exosome (RNase complex)"/>
    <property type="evidence" value="ECO:0007669"/>
    <property type="project" value="TreeGrafter"/>
</dbReference>
<protein>
    <submittedName>
        <fullName evidence="10">Ribosomal RNA processing protein 45</fullName>
        <ecNumber evidence="10">3.1.13.-</ecNumber>
    </submittedName>
</protein>
<dbReference type="InterPro" id="IPR050590">
    <property type="entry name" value="Exosome_comp_Rrp42_subfam"/>
</dbReference>
<dbReference type="GO" id="GO:0016787">
    <property type="term" value="F:hydrolase activity"/>
    <property type="evidence" value="ECO:0007669"/>
    <property type="project" value="UniProtKB-KW"/>
</dbReference>
<feature type="compositionally biased region" description="Low complexity" evidence="7">
    <location>
        <begin position="224"/>
        <end position="241"/>
    </location>
</feature>
<comment type="similarity">
    <text evidence="3">Belongs to the RNase PH family.</text>
</comment>
<dbReference type="GO" id="GO:0034475">
    <property type="term" value="P:U4 snRNA 3'-end processing"/>
    <property type="evidence" value="ECO:0007669"/>
    <property type="project" value="TreeGrafter"/>
</dbReference>
<evidence type="ECO:0000256" key="7">
    <source>
        <dbReference type="SAM" id="MobiDB-lite"/>
    </source>
</evidence>
<proteinExistence type="inferred from homology"/>
<dbReference type="EMBL" id="CZPT02000661">
    <property type="protein sequence ID" value="SCU66999.1"/>
    <property type="molecule type" value="Genomic_DNA"/>
</dbReference>